<feature type="compositionally biased region" description="Low complexity" evidence="9">
    <location>
        <begin position="184"/>
        <end position="193"/>
    </location>
</feature>
<evidence type="ECO:0000256" key="1">
    <source>
        <dbReference type="ARBA" id="ARBA00004613"/>
    </source>
</evidence>
<evidence type="ECO:0000256" key="7">
    <source>
        <dbReference type="ARBA" id="ARBA00023180"/>
    </source>
</evidence>
<dbReference type="EnsemblMetazoa" id="XM_038202214.1">
    <property type="protein sequence ID" value="XP_038058142.1"/>
    <property type="gene ID" value="LOC119729593"/>
</dbReference>
<dbReference type="InterPro" id="IPR006207">
    <property type="entry name" value="Cys_knot_C"/>
</dbReference>
<dbReference type="InterPro" id="IPR008835">
    <property type="entry name" value="Sclerostin/SOSTDC1"/>
</dbReference>
<keyword evidence="3" id="KW-0964">Secreted</keyword>
<comment type="caution">
    <text evidence="8">Lacks conserved residue(s) required for the propagation of feature annotation.</text>
</comment>
<evidence type="ECO:0000256" key="6">
    <source>
        <dbReference type="ARBA" id="ARBA00023157"/>
    </source>
</evidence>
<dbReference type="PANTHER" id="PTHR14903:SF6">
    <property type="entry name" value="CTCK DOMAIN-CONTAINING PROTEIN"/>
    <property type="match status" value="1"/>
</dbReference>
<dbReference type="InterPro" id="IPR029034">
    <property type="entry name" value="Cystine-knot_cytokine"/>
</dbReference>
<protein>
    <recommendedName>
        <fullName evidence="11">CTCK domain-containing protein</fullName>
    </recommendedName>
</protein>
<dbReference type="EnsemblMetazoa" id="XM_038202213.1">
    <property type="protein sequence ID" value="XP_038058141.1"/>
    <property type="gene ID" value="LOC119729593"/>
</dbReference>
<dbReference type="GeneID" id="119729593"/>
<reference evidence="12" key="1">
    <citation type="submission" date="2022-11" db="UniProtKB">
        <authorList>
            <consortium name="EnsemblMetazoa"/>
        </authorList>
    </citation>
    <scope>IDENTIFICATION</scope>
</reference>
<dbReference type="Proteomes" id="UP000887568">
    <property type="component" value="Unplaced"/>
</dbReference>
<dbReference type="RefSeq" id="XP_038058142.1">
    <property type="nucleotide sequence ID" value="XM_038202214.1"/>
</dbReference>
<evidence type="ECO:0000313" key="13">
    <source>
        <dbReference type="Proteomes" id="UP000887568"/>
    </source>
</evidence>
<dbReference type="GO" id="GO:0030514">
    <property type="term" value="P:negative regulation of BMP signaling pathway"/>
    <property type="evidence" value="ECO:0007669"/>
    <property type="project" value="TreeGrafter"/>
</dbReference>
<dbReference type="GO" id="GO:0036122">
    <property type="term" value="F:BMP binding"/>
    <property type="evidence" value="ECO:0007669"/>
    <property type="project" value="TreeGrafter"/>
</dbReference>
<comment type="subcellular location">
    <subcellularLocation>
        <location evidence="1">Secreted</location>
    </subcellularLocation>
</comment>
<dbReference type="GO" id="GO:0016055">
    <property type="term" value="P:Wnt signaling pathway"/>
    <property type="evidence" value="ECO:0007669"/>
    <property type="project" value="UniProtKB-KW"/>
</dbReference>
<evidence type="ECO:0000256" key="5">
    <source>
        <dbReference type="ARBA" id="ARBA00022729"/>
    </source>
</evidence>
<feature type="domain" description="CTCK" evidence="11">
    <location>
        <begin position="86"/>
        <end position="179"/>
    </location>
</feature>
<sequence length="239" mass="27844">MWISMRRLWLGAAVLWSTMMCIASGVVVDGQEEDGTITDFLPVILAHQEEQSDRGVSVHDSGMYEGALQDRDEEPETSYNPDDLSCTELRSKRYISDGFCTSTRPITEMVCTGECVPKTLLDAGGDIMKIWGRTKTKEWRCVNDVVRQRRVHLVCDNNETRTYRIRTVKSCKCKRYEDQHNRPNNDNTNENANEGSTRRSREDRRRDRKRQKKQTREMNEQNNNNNNREKRLASFPEDD</sequence>
<dbReference type="Pfam" id="PF05463">
    <property type="entry name" value="Sclerostin"/>
    <property type="match status" value="1"/>
</dbReference>
<dbReference type="OMA" id="IRSCKCK"/>
<evidence type="ECO:0000256" key="8">
    <source>
        <dbReference type="PROSITE-ProRule" id="PRU00039"/>
    </source>
</evidence>
<evidence type="ECO:0000256" key="9">
    <source>
        <dbReference type="SAM" id="MobiDB-lite"/>
    </source>
</evidence>
<dbReference type="OrthoDB" id="6624188at2759"/>
<feature type="signal peptide" evidence="10">
    <location>
        <begin position="1"/>
        <end position="25"/>
    </location>
</feature>
<dbReference type="Gene3D" id="2.10.90.10">
    <property type="entry name" value="Cystine-knot cytokines"/>
    <property type="match status" value="1"/>
</dbReference>
<keyword evidence="6" id="KW-1015">Disulfide bond</keyword>
<keyword evidence="4" id="KW-0879">Wnt signaling pathway</keyword>
<evidence type="ECO:0000256" key="4">
    <source>
        <dbReference type="ARBA" id="ARBA00022687"/>
    </source>
</evidence>
<name>A0A914A436_PATMI</name>
<dbReference type="RefSeq" id="XP_038058141.1">
    <property type="nucleotide sequence ID" value="XM_038202213.1"/>
</dbReference>
<evidence type="ECO:0000259" key="11">
    <source>
        <dbReference type="PROSITE" id="PS01225"/>
    </source>
</evidence>
<dbReference type="PANTHER" id="PTHR14903">
    <property type="entry name" value="SCLEROSTIN-RELATED"/>
    <property type="match status" value="1"/>
</dbReference>
<evidence type="ECO:0000313" key="12">
    <source>
        <dbReference type="EnsemblMetazoa" id="XP_038058141.1"/>
    </source>
</evidence>
<dbReference type="PROSITE" id="PS01225">
    <property type="entry name" value="CTCK_2"/>
    <property type="match status" value="1"/>
</dbReference>
<proteinExistence type="inferred from homology"/>
<dbReference type="GO" id="GO:0005615">
    <property type="term" value="C:extracellular space"/>
    <property type="evidence" value="ECO:0007669"/>
    <property type="project" value="InterPro"/>
</dbReference>
<keyword evidence="5 10" id="KW-0732">Signal</keyword>
<dbReference type="GO" id="GO:0030178">
    <property type="term" value="P:negative regulation of Wnt signaling pathway"/>
    <property type="evidence" value="ECO:0007669"/>
    <property type="project" value="TreeGrafter"/>
</dbReference>
<feature type="chain" id="PRO_5038275660" description="CTCK domain-containing protein" evidence="10">
    <location>
        <begin position="26"/>
        <end position="239"/>
    </location>
</feature>
<keyword evidence="7" id="KW-0325">Glycoprotein</keyword>
<evidence type="ECO:0000256" key="10">
    <source>
        <dbReference type="SAM" id="SignalP"/>
    </source>
</evidence>
<evidence type="ECO:0000256" key="2">
    <source>
        <dbReference type="ARBA" id="ARBA00007850"/>
    </source>
</evidence>
<accession>A0A914A436</accession>
<evidence type="ECO:0000256" key="3">
    <source>
        <dbReference type="ARBA" id="ARBA00022525"/>
    </source>
</evidence>
<dbReference type="SMART" id="SM00041">
    <property type="entry name" value="CT"/>
    <property type="match status" value="1"/>
</dbReference>
<feature type="compositionally biased region" description="Basic and acidic residues" evidence="9">
    <location>
        <begin position="196"/>
        <end position="205"/>
    </location>
</feature>
<organism evidence="12 13">
    <name type="scientific">Patiria miniata</name>
    <name type="common">Bat star</name>
    <name type="synonym">Asterina miniata</name>
    <dbReference type="NCBI Taxonomy" id="46514"/>
    <lineage>
        <taxon>Eukaryota</taxon>
        <taxon>Metazoa</taxon>
        <taxon>Echinodermata</taxon>
        <taxon>Eleutherozoa</taxon>
        <taxon>Asterozoa</taxon>
        <taxon>Asteroidea</taxon>
        <taxon>Valvatacea</taxon>
        <taxon>Valvatida</taxon>
        <taxon>Asterinidae</taxon>
        <taxon>Patiria</taxon>
    </lineage>
</organism>
<dbReference type="AlphaFoldDB" id="A0A914A436"/>
<feature type="region of interest" description="Disordered" evidence="9">
    <location>
        <begin position="177"/>
        <end position="239"/>
    </location>
</feature>
<keyword evidence="13" id="KW-1185">Reference proteome</keyword>
<comment type="similarity">
    <text evidence="2">Belongs to the sclerostin family.</text>
</comment>